<sequence length="69" mass="8269">MSRKGNCLDNAPMESFFHLFKVESQPEIKKCKSISQFTQFFNKYVNWYNNDRISNKTKNMSPVDYRTHV</sequence>
<name>A0A1V9QCZ1_9LACO</name>
<feature type="non-terminal residue" evidence="2">
    <location>
        <position position="69"/>
    </location>
</feature>
<dbReference type="AlphaFoldDB" id="A0A1V9QCZ1"/>
<accession>A0A1V9QCZ1</accession>
<evidence type="ECO:0000259" key="1">
    <source>
        <dbReference type="Pfam" id="PF13333"/>
    </source>
</evidence>
<dbReference type="Proteomes" id="UP000192638">
    <property type="component" value="Unassembled WGS sequence"/>
</dbReference>
<organism evidence="2 3">
    <name type="scientific">Ligilactobacillus salivarius</name>
    <dbReference type="NCBI Taxonomy" id="1624"/>
    <lineage>
        <taxon>Bacteria</taxon>
        <taxon>Bacillati</taxon>
        <taxon>Bacillota</taxon>
        <taxon>Bacilli</taxon>
        <taxon>Lactobacillales</taxon>
        <taxon>Lactobacillaceae</taxon>
        <taxon>Ligilactobacillus</taxon>
    </lineage>
</organism>
<protein>
    <submittedName>
        <fullName evidence="2">Transposase</fullName>
    </submittedName>
</protein>
<dbReference type="Pfam" id="PF13333">
    <property type="entry name" value="rve_2"/>
    <property type="match status" value="1"/>
</dbReference>
<proteinExistence type="predicted"/>
<feature type="domain" description="Integrase catalytic" evidence="1">
    <location>
        <begin position="14"/>
        <end position="68"/>
    </location>
</feature>
<dbReference type="InterPro" id="IPR050900">
    <property type="entry name" value="Transposase_IS3/IS150/IS904"/>
</dbReference>
<dbReference type="SUPFAM" id="SSF53098">
    <property type="entry name" value="Ribonuclease H-like"/>
    <property type="match status" value="1"/>
</dbReference>
<dbReference type="GO" id="GO:0015074">
    <property type="term" value="P:DNA integration"/>
    <property type="evidence" value="ECO:0007669"/>
    <property type="project" value="InterPro"/>
</dbReference>
<comment type="caution">
    <text evidence="2">The sequence shown here is derived from an EMBL/GenBank/DDBJ whole genome shotgun (WGS) entry which is preliminary data.</text>
</comment>
<evidence type="ECO:0000313" key="2">
    <source>
        <dbReference type="EMBL" id="OQQ78742.1"/>
    </source>
</evidence>
<dbReference type="InterPro" id="IPR001584">
    <property type="entry name" value="Integrase_cat-core"/>
</dbReference>
<dbReference type="InterPro" id="IPR012337">
    <property type="entry name" value="RNaseH-like_sf"/>
</dbReference>
<evidence type="ECO:0000313" key="3">
    <source>
        <dbReference type="Proteomes" id="UP000192638"/>
    </source>
</evidence>
<reference evidence="2 3" key="1">
    <citation type="submission" date="2017-03" db="EMBL/GenBank/DDBJ databases">
        <title>Phylogenomics and comparative genomics of Lactobacillus salivarius, a mammalian gut commensal.</title>
        <authorList>
            <person name="Harris H.M."/>
        </authorList>
    </citation>
    <scope>NUCLEOTIDE SEQUENCE [LARGE SCALE GENOMIC DNA]</scope>
    <source>
        <strain evidence="2 3">LMG 14477</strain>
    </source>
</reference>
<dbReference type="EMBL" id="NBEB01000163">
    <property type="protein sequence ID" value="OQQ78742.1"/>
    <property type="molecule type" value="Genomic_DNA"/>
</dbReference>
<dbReference type="PANTHER" id="PTHR46889">
    <property type="entry name" value="TRANSPOSASE INSF FOR INSERTION SEQUENCE IS3B-RELATED"/>
    <property type="match status" value="1"/>
</dbReference>
<dbReference type="PANTHER" id="PTHR46889:SF4">
    <property type="entry name" value="TRANSPOSASE INSO FOR INSERTION SEQUENCE ELEMENT IS911B-RELATED"/>
    <property type="match status" value="1"/>
</dbReference>
<gene>
    <name evidence="2" type="ORF">B6U60_10485</name>
</gene>